<reference evidence="1 2" key="1">
    <citation type="submission" date="2018-04" db="EMBL/GenBank/DDBJ databases">
        <title>The genome of golden apple snail Pomacea canaliculata provides insight into stress tolerance and invasive adaptation.</title>
        <authorList>
            <person name="Liu C."/>
            <person name="Liu B."/>
            <person name="Ren Y."/>
            <person name="Zhang Y."/>
            <person name="Wang H."/>
            <person name="Li S."/>
            <person name="Jiang F."/>
            <person name="Yin L."/>
            <person name="Zhang G."/>
            <person name="Qian W."/>
            <person name="Fan W."/>
        </authorList>
    </citation>
    <scope>NUCLEOTIDE SEQUENCE [LARGE SCALE GENOMIC DNA]</scope>
    <source>
        <strain evidence="1">SZHN2017</strain>
        <tissue evidence="1">Muscle</tissue>
    </source>
</reference>
<keyword evidence="2" id="KW-1185">Reference proteome</keyword>
<dbReference type="Proteomes" id="UP000245119">
    <property type="component" value="Linkage Group LG2"/>
</dbReference>
<dbReference type="EMBL" id="PZQS01000002">
    <property type="protein sequence ID" value="PVD36362.1"/>
    <property type="molecule type" value="Genomic_DNA"/>
</dbReference>
<accession>A0A2T7PSF6</accession>
<dbReference type="AlphaFoldDB" id="A0A2T7PSF6"/>
<proteinExistence type="predicted"/>
<evidence type="ECO:0000313" key="2">
    <source>
        <dbReference type="Proteomes" id="UP000245119"/>
    </source>
</evidence>
<sequence length="235" mass="26013">MYACHHTCTRKCKPQLQLQCQEQSTCGSTTATCADGGCERCCSAHRWRRVLDGRRWRFGRLNMPAGKKEKIKNKTYVWRAAAARQRCDTLSLLRVPLLYLLLYESLQELVLADATTLPPACNICNREAELRISPMHMQLAAVECSGVGSPPSTMVVVAIDRPCSLLALGCMPVGSIEWGPVPALQSLLGPFTDDDPMLQEGALTRLDRAVHDAMRIWTNGVGHMMLACVLQVMAR</sequence>
<organism evidence="1 2">
    <name type="scientific">Pomacea canaliculata</name>
    <name type="common">Golden apple snail</name>
    <dbReference type="NCBI Taxonomy" id="400727"/>
    <lineage>
        <taxon>Eukaryota</taxon>
        <taxon>Metazoa</taxon>
        <taxon>Spiralia</taxon>
        <taxon>Lophotrochozoa</taxon>
        <taxon>Mollusca</taxon>
        <taxon>Gastropoda</taxon>
        <taxon>Caenogastropoda</taxon>
        <taxon>Architaenioglossa</taxon>
        <taxon>Ampullarioidea</taxon>
        <taxon>Ampullariidae</taxon>
        <taxon>Pomacea</taxon>
    </lineage>
</organism>
<gene>
    <name evidence="1" type="ORF">C0Q70_03344</name>
</gene>
<name>A0A2T7PSF6_POMCA</name>
<protein>
    <submittedName>
        <fullName evidence="1">Uncharacterized protein</fullName>
    </submittedName>
</protein>
<comment type="caution">
    <text evidence="1">The sequence shown here is derived from an EMBL/GenBank/DDBJ whole genome shotgun (WGS) entry which is preliminary data.</text>
</comment>
<evidence type="ECO:0000313" key="1">
    <source>
        <dbReference type="EMBL" id="PVD36362.1"/>
    </source>
</evidence>